<evidence type="ECO:0000256" key="1">
    <source>
        <dbReference type="SAM" id="Phobius"/>
    </source>
</evidence>
<keyword evidence="1" id="KW-0812">Transmembrane</keyword>
<dbReference type="EMBL" id="JAGPYM010000011">
    <property type="protein sequence ID" value="KAH6889139.1"/>
    <property type="molecule type" value="Genomic_DNA"/>
</dbReference>
<evidence type="ECO:0000313" key="3">
    <source>
        <dbReference type="Proteomes" id="UP000777438"/>
    </source>
</evidence>
<dbReference type="OrthoDB" id="5427350at2759"/>
<dbReference type="InterPro" id="IPR053143">
    <property type="entry name" value="Arylsulfate_ST"/>
</dbReference>
<dbReference type="InterPro" id="IPR039535">
    <property type="entry name" value="ASST-like"/>
</dbReference>
<reference evidence="2 3" key="1">
    <citation type="journal article" date="2021" name="Nat. Commun.">
        <title>Genetic determinants of endophytism in the Arabidopsis root mycobiome.</title>
        <authorList>
            <person name="Mesny F."/>
            <person name="Miyauchi S."/>
            <person name="Thiergart T."/>
            <person name="Pickel B."/>
            <person name="Atanasova L."/>
            <person name="Karlsson M."/>
            <person name="Huettel B."/>
            <person name="Barry K.W."/>
            <person name="Haridas S."/>
            <person name="Chen C."/>
            <person name="Bauer D."/>
            <person name="Andreopoulos W."/>
            <person name="Pangilinan J."/>
            <person name="LaButti K."/>
            <person name="Riley R."/>
            <person name="Lipzen A."/>
            <person name="Clum A."/>
            <person name="Drula E."/>
            <person name="Henrissat B."/>
            <person name="Kohler A."/>
            <person name="Grigoriev I.V."/>
            <person name="Martin F.M."/>
            <person name="Hacquard S."/>
        </authorList>
    </citation>
    <scope>NUCLEOTIDE SEQUENCE [LARGE SCALE GENOMIC DNA]</scope>
    <source>
        <strain evidence="2 3">MPI-CAGE-CH-0241</strain>
    </source>
</reference>
<sequence length="626" mass="69916">MRLNAQTISYGQHTLAFLNAFRFLLPRLSVPALRWWIAAVLTLCAAATIYLGLICIDLAARLHWRSDLTWYDLGFYGLAPTTEYQSFAHSVPDIEFLQQDSRCSQEHIFLAPRGPLVEEPGGLILDAEGDLVWRQTVEGGGEIQDLRVQEYYGEKYLTFWAGTVMEGRKQGSWFMARHPRIESILPTMDNTYTVRHEIFPGGDYDTGDMHEFEITADNTALITIYEPIAADLSSIGGPSKGYLLDSIFQEVSISTGEVLFEWSASSHVPINKTFWVSTSCREDPDSAFNGCGRHADSAFDYYHLNSIEKDEEGNYLLSGRNTHTISCVDGQTGDILWNLGGQDNEFQDLSEGAATNFSWQHHARWHNDTQSISLFDNRGASTIEGPSESRGMVVDVDVDSRTAVLRASYYHPQQMTSLSQGNVQILDGTGNVFVGWGRSAAFTEFSPEGEVLCDARFGASVFFSFGPVTSYRAFRHSWVGKPTTWPSAAAVDGSIYVSWNGATEVAKWQLEGTDDEGEEDDFQVISQTFKYGFETELNPPTGKRYSIIRVVALDGEGRVLGVSDEVDCDFDEEWTTPMAIAIATSTATILGFLFTLLIAAMVYRRRRWKRAVRCEYELLADQGALE</sequence>
<feature type="transmembrane region" description="Helical" evidence="1">
    <location>
        <begin position="32"/>
        <end position="53"/>
    </location>
</feature>
<evidence type="ECO:0000313" key="2">
    <source>
        <dbReference type="EMBL" id="KAH6889139.1"/>
    </source>
</evidence>
<keyword evidence="1" id="KW-0472">Membrane</keyword>
<protein>
    <submittedName>
        <fullName evidence="2">ASST-domain-containing protein</fullName>
    </submittedName>
</protein>
<name>A0A9P8W5X8_9HYPO</name>
<comment type="caution">
    <text evidence="2">The sequence shown here is derived from an EMBL/GenBank/DDBJ whole genome shotgun (WGS) entry which is preliminary data.</text>
</comment>
<keyword evidence="1" id="KW-1133">Transmembrane helix</keyword>
<keyword evidence="3" id="KW-1185">Reference proteome</keyword>
<proteinExistence type="predicted"/>
<gene>
    <name evidence="2" type="ORF">B0T10DRAFT_405066</name>
</gene>
<dbReference type="AlphaFoldDB" id="A0A9P8W5X8"/>
<organism evidence="2 3">
    <name type="scientific">Thelonectria olida</name>
    <dbReference type="NCBI Taxonomy" id="1576542"/>
    <lineage>
        <taxon>Eukaryota</taxon>
        <taxon>Fungi</taxon>
        <taxon>Dikarya</taxon>
        <taxon>Ascomycota</taxon>
        <taxon>Pezizomycotina</taxon>
        <taxon>Sordariomycetes</taxon>
        <taxon>Hypocreomycetidae</taxon>
        <taxon>Hypocreales</taxon>
        <taxon>Nectriaceae</taxon>
        <taxon>Thelonectria</taxon>
    </lineage>
</organism>
<dbReference type="Pfam" id="PF14269">
    <property type="entry name" value="Arylsulfotran_2"/>
    <property type="match status" value="1"/>
</dbReference>
<dbReference type="PANTHER" id="PTHR35340">
    <property type="entry name" value="PQQ ENZYME REPEAT PROTEIN-RELATED"/>
    <property type="match status" value="1"/>
</dbReference>
<dbReference type="Proteomes" id="UP000777438">
    <property type="component" value="Unassembled WGS sequence"/>
</dbReference>
<accession>A0A9P8W5X8</accession>
<feature type="transmembrane region" description="Helical" evidence="1">
    <location>
        <begin position="578"/>
        <end position="603"/>
    </location>
</feature>
<dbReference type="PANTHER" id="PTHR35340:SF5">
    <property type="entry name" value="ASST-DOMAIN-CONTAINING PROTEIN"/>
    <property type="match status" value="1"/>
</dbReference>